<comment type="caution">
    <text evidence="2">The sequence shown here is derived from an EMBL/GenBank/DDBJ whole genome shotgun (WGS) entry which is preliminary data.</text>
</comment>
<comment type="similarity">
    <text evidence="1">Belongs to the WXG100 family.</text>
</comment>
<dbReference type="NCBIfam" id="TIGR03930">
    <property type="entry name" value="WXG100_ESAT6"/>
    <property type="match status" value="1"/>
</dbReference>
<organism evidence="2 3">
    <name type="scientific">Rhodococcus cerastii</name>
    <dbReference type="NCBI Taxonomy" id="908616"/>
    <lineage>
        <taxon>Bacteria</taxon>
        <taxon>Bacillati</taxon>
        <taxon>Actinomycetota</taxon>
        <taxon>Actinomycetes</taxon>
        <taxon>Mycobacteriales</taxon>
        <taxon>Nocardiaceae</taxon>
        <taxon>Rhodococcus</taxon>
    </lineage>
</organism>
<evidence type="ECO:0000313" key="2">
    <source>
        <dbReference type="EMBL" id="MDV6305217.1"/>
    </source>
</evidence>
<evidence type="ECO:0000256" key="1">
    <source>
        <dbReference type="RuleBase" id="RU362001"/>
    </source>
</evidence>
<name>A0ABU4D660_9NOCA</name>
<protein>
    <recommendedName>
        <fullName evidence="1">ESAT-6-like protein</fullName>
    </recommendedName>
</protein>
<proteinExistence type="inferred from homology"/>
<dbReference type="SUPFAM" id="SSF140453">
    <property type="entry name" value="EsxAB dimer-like"/>
    <property type="match status" value="1"/>
</dbReference>
<keyword evidence="3" id="KW-1185">Reference proteome</keyword>
<accession>A0ABU4D660</accession>
<dbReference type="InterPro" id="IPR010310">
    <property type="entry name" value="T7SS_ESAT-6-like"/>
</dbReference>
<dbReference type="Pfam" id="PF06013">
    <property type="entry name" value="WXG100"/>
    <property type="match status" value="1"/>
</dbReference>
<dbReference type="Gene3D" id="1.10.287.1060">
    <property type="entry name" value="ESAT-6-like"/>
    <property type="match status" value="1"/>
</dbReference>
<gene>
    <name evidence="2" type="ORF">R3P93_21840</name>
</gene>
<dbReference type="RefSeq" id="WP_317534067.1">
    <property type="nucleotide sequence ID" value="NZ_JAWLKF010000017.1"/>
</dbReference>
<evidence type="ECO:0000313" key="3">
    <source>
        <dbReference type="Proteomes" id="UP001186104"/>
    </source>
</evidence>
<dbReference type="Proteomes" id="UP001186104">
    <property type="component" value="Unassembled WGS sequence"/>
</dbReference>
<reference evidence="2 3" key="1">
    <citation type="submission" date="2023-10" db="EMBL/GenBank/DDBJ databases">
        <title>Development of a sustainable strategy for remediation of hydrocarbon-contaminated territories based on the waste exchange concept.</title>
        <authorList>
            <person name="Krivoruchko A."/>
        </authorList>
    </citation>
    <scope>NUCLEOTIDE SEQUENCE [LARGE SCALE GENOMIC DNA]</scope>
    <source>
        <strain evidence="2 3">IEGM 1327</strain>
    </source>
</reference>
<dbReference type="InterPro" id="IPR036689">
    <property type="entry name" value="ESAT-6-like_sf"/>
</dbReference>
<dbReference type="EMBL" id="JAWLKF010000017">
    <property type="protein sequence ID" value="MDV6305217.1"/>
    <property type="molecule type" value="Genomic_DNA"/>
</dbReference>
<sequence length="101" mass="11174">MTEPEAEFAVQLGDLEILVLRLDGLIESVDRNVAELSAQAASVRSCWTGESADAYTERHHAWHTAVSELTDAISDVQARLRNAHHQYSDAVATNLKMLARE</sequence>